<feature type="region of interest" description="Disordered" evidence="1">
    <location>
        <begin position="91"/>
        <end position="111"/>
    </location>
</feature>
<keyword evidence="3" id="KW-1185">Reference proteome</keyword>
<evidence type="ECO:0000313" key="2">
    <source>
        <dbReference type="EMBL" id="GKV13720.1"/>
    </source>
</evidence>
<evidence type="ECO:0000313" key="3">
    <source>
        <dbReference type="Proteomes" id="UP001054252"/>
    </source>
</evidence>
<protein>
    <submittedName>
        <fullName evidence="2">Uncharacterized protein</fullName>
    </submittedName>
</protein>
<dbReference type="EMBL" id="BPVZ01000039">
    <property type="protein sequence ID" value="GKV13720.1"/>
    <property type="molecule type" value="Genomic_DNA"/>
</dbReference>
<organism evidence="2 3">
    <name type="scientific">Rubroshorea leprosula</name>
    <dbReference type="NCBI Taxonomy" id="152421"/>
    <lineage>
        <taxon>Eukaryota</taxon>
        <taxon>Viridiplantae</taxon>
        <taxon>Streptophyta</taxon>
        <taxon>Embryophyta</taxon>
        <taxon>Tracheophyta</taxon>
        <taxon>Spermatophyta</taxon>
        <taxon>Magnoliopsida</taxon>
        <taxon>eudicotyledons</taxon>
        <taxon>Gunneridae</taxon>
        <taxon>Pentapetalae</taxon>
        <taxon>rosids</taxon>
        <taxon>malvids</taxon>
        <taxon>Malvales</taxon>
        <taxon>Dipterocarpaceae</taxon>
        <taxon>Rubroshorea</taxon>
    </lineage>
</organism>
<gene>
    <name evidence="2" type="ORF">SLEP1_g24706</name>
</gene>
<evidence type="ECO:0000256" key="1">
    <source>
        <dbReference type="SAM" id="MobiDB-lite"/>
    </source>
</evidence>
<accession>A0AAV5JTR9</accession>
<proteinExistence type="predicted"/>
<sequence length="111" mass="12420">MKFMAVAYPKMPRNSNPHSRTRGQQREDDAEQNRSGNSGLVAVLEQENREKSPSFAGVPDRKWVAVAGALAGCRGGTEQIWDFQQRGGGFLGSRTRKERENPKLGHQFFSK</sequence>
<comment type="caution">
    <text evidence="2">The sequence shown here is derived from an EMBL/GenBank/DDBJ whole genome shotgun (WGS) entry which is preliminary data.</text>
</comment>
<name>A0AAV5JTR9_9ROSI</name>
<reference evidence="2 3" key="1">
    <citation type="journal article" date="2021" name="Commun. Biol.">
        <title>The genome of Shorea leprosula (Dipterocarpaceae) highlights the ecological relevance of drought in aseasonal tropical rainforests.</title>
        <authorList>
            <person name="Ng K.K.S."/>
            <person name="Kobayashi M.J."/>
            <person name="Fawcett J.A."/>
            <person name="Hatakeyama M."/>
            <person name="Paape T."/>
            <person name="Ng C.H."/>
            <person name="Ang C.C."/>
            <person name="Tnah L.H."/>
            <person name="Lee C.T."/>
            <person name="Nishiyama T."/>
            <person name="Sese J."/>
            <person name="O'Brien M.J."/>
            <person name="Copetti D."/>
            <person name="Mohd Noor M.I."/>
            <person name="Ong R.C."/>
            <person name="Putra M."/>
            <person name="Sireger I.Z."/>
            <person name="Indrioko S."/>
            <person name="Kosugi Y."/>
            <person name="Izuno A."/>
            <person name="Isagi Y."/>
            <person name="Lee S.L."/>
            <person name="Shimizu K.K."/>
        </authorList>
    </citation>
    <scope>NUCLEOTIDE SEQUENCE [LARGE SCALE GENOMIC DNA]</scope>
    <source>
        <strain evidence="2">214</strain>
    </source>
</reference>
<dbReference type="AlphaFoldDB" id="A0AAV5JTR9"/>
<dbReference type="Proteomes" id="UP001054252">
    <property type="component" value="Unassembled WGS sequence"/>
</dbReference>
<feature type="region of interest" description="Disordered" evidence="1">
    <location>
        <begin position="1"/>
        <end position="40"/>
    </location>
</feature>